<gene>
    <name evidence="2" type="ORF">H0G86_009292</name>
</gene>
<accession>A0A8G0PK62</accession>
<dbReference type="AlphaFoldDB" id="A0A8G0PK62"/>
<organism evidence="2 3">
    <name type="scientific">Trichoderma simmonsii</name>
    <dbReference type="NCBI Taxonomy" id="1491479"/>
    <lineage>
        <taxon>Eukaryota</taxon>
        <taxon>Fungi</taxon>
        <taxon>Dikarya</taxon>
        <taxon>Ascomycota</taxon>
        <taxon>Pezizomycotina</taxon>
        <taxon>Sordariomycetes</taxon>
        <taxon>Hypocreomycetidae</taxon>
        <taxon>Hypocreales</taxon>
        <taxon>Hypocreaceae</taxon>
        <taxon>Trichoderma</taxon>
    </lineage>
</organism>
<keyword evidence="3" id="KW-1185">Reference proteome</keyword>
<evidence type="ECO:0000313" key="2">
    <source>
        <dbReference type="EMBL" id="QYT02285.1"/>
    </source>
</evidence>
<keyword evidence="1" id="KW-0472">Membrane</keyword>
<reference evidence="2 3" key="1">
    <citation type="journal article" date="2021" name="BMC Genomics">
        <title>Telomere-to-telomere genome assembly of asparaginase-producing Trichoderma simmonsii.</title>
        <authorList>
            <person name="Chung D."/>
            <person name="Kwon Y.M."/>
            <person name="Yang Y."/>
        </authorList>
    </citation>
    <scope>NUCLEOTIDE SEQUENCE [LARGE SCALE GENOMIC DNA]</scope>
    <source>
        <strain evidence="2 3">GH-Sj1</strain>
    </source>
</reference>
<evidence type="ECO:0000256" key="1">
    <source>
        <dbReference type="SAM" id="Phobius"/>
    </source>
</evidence>
<evidence type="ECO:0000313" key="3">
    <source>
        <dbReference type="Proteomes" id="UP000826661"/>
    </source>
</evidence>
<feature type="transmembrane region" description="Helical" evidence="1">
    <location>
        <begin position="49"/>
        <end position="68"/>
    </location>
</feature>
<proteinExistence type="predicted"/>
<feature type="transmembrane region" description="Helical" evidence="1">
    <location>
        <begin position="6"/>
        <end position="29"/>
    </location>
</feature>
<dbReference type="EMBL" id="CP075868">
    <property type="protein sequence ID" value="QYT02285.1"/>
    <property type="molecule type" value="Genomic_DNA"/>
</dbReference>
<protein>
    <submittedName>
        <fullName evidence="2">Uncharacterized protein</fullName>
    </submittedName>
</protein>
<keyword evidence="1" id="KW-0812">Transmembrane</keyword>
<sequence length="112" mass="12667">MPPYESMTVLGFLLVVRWLCGFWLLIFALRPNISRVWPSPLSWPLSPHLQPPVSSLLVYLLFVLYRPLNSTPTPVYVCKPRSTDHQTLPMQGSLTGWLVTILSPLLLCLPPA</sequence>
<keyword evidence="1" id="KW-1133">Transmembrane helix</keyword>
<dbReference type="Proteomes" id="UP000826661">
    <property type="component" value="Chromosome V"/>
</dbReference>
<name>A0A8G0PK62_9HYPO</name>